<dbReference type="InterPro" id="IPR002035">
    <property type="entry name" value="VWF_A"/>
</dbReference>
<dbReference type="Proteomes" id="UP001230188">
    <property type="component" value="Unassembled WGS sequence"/>
</dbReference>
<dbReference type="Pfam" id="PF07728">
    <property type="entry name" value="AAA_5"/>
    <property type="match status" value="3"/>
</dbReference>
<dbReference type="SUPFAM" id="SSF52540">
    <property type="entry name" value="P-loop containing nucleoside triphosphate hydrolases"/>
    <property type="match status" value="3"/>
</dbReference>
<feature type="region of interest" description="Disordered" evidence="1">
    <location>
        <begin position="971"/>
        <end position="1004"/>
    </location>
</feature>
<organism evidence="3 4">
    <name type="scientific">Chrysophaeum taylorii</name>
    <dbReference type="NCBI Taxonomy" id="2483200"/>
    <lineage>
        <taxon>Eukaryota</taxon>
        <taxon>Sar</taxon>
        <taxon>Stramenopiles</taxon>
        <taxon>Ochrophyta</taxon>
        <taxon>Pelagophyceae</taxon>
        <taxon>Pelagomonadales</taxon>
        <taxon>Pelagomonadaceae</taxon>
        <taxon>Chrysophaeum</taxon>
    </lineage>
</organism>
<dbReference type="PROSITE" id="PS50234">
    <property type="entry name" value="VWFA"/>
    <property type="match status" value="1"/>
</dbReference>
<dbReference type="SMART" id="SM00327">
    <property type="entry name" value="VWA"/>
    <property type="match status" value="1"/>
</dbReference>
<dbReference type="PANTHER" id="PTHR21610:SF9">
    <property type="entry name" value="VON WILLEBRAND FACTOR A DOMAIN-CONTAINING PROTEIN 8"/>
    <property type="match status" value="1"/>
</dbReference>
<dbReference type="EMBL" id="JAQMWT010000115">
    <property type="protein sequence ID" value="KAJ8610165.1"/>
    <property type="molecule type" value="Genomic_DNA"/>
</dbReference>
<comment type="caution">
    <text evidence="3">The sequence shown here is derived from an EMBL/GenBank/DDBJ whole genome shotgun (WGS) entry which is preliminary data.</text>
</comment>
<dbReference type="PANTHER" id="PTHR21610">
    <property type="entry name" value="VON WILLEBRAND FACTOR A DOMAIN-CONTAINING PROTEIN 8"/>
    <property type="match status" value="1"/>
</dbReference>
<dbReference type="GO" id="GO:0005737">
    <property type="term" value="C:cytoplasm"/>
    <property type="evidence" value="ECO:0007669"/>
    <property type="project" value="TreeGrafter"/>
</dbReference>
<sequence length="1354" mass="146666">MVRRWLSRTSRDVVVNTVSIGGVEVALRGASVSSPWRATGYLETLPESLAACLRWVAQRDALGQDAVLICSPGERRRARHVAFAFAELVNSEAFYVGISGDTTESDLRQRRELSAGGSSWSDAPPVRAAVRGGVLVLDGLERAERNVLPTLNNLLENREMTLDDGRLLMPEAKVVGETPLVEAVPASFRVVAIASPSPPYRGRPLDPPLRSRLQSHLVPGADAYELAGAASAISGAERAGVVAGAQQLVRLEIEALKNRKMTTRRDFFFSVSTAAVERALTRATEDDTARALLRKVYPPLAQPNRSRSLDRVDAGLPSSEETRISEPLLIREDHHDVLYLSARQRRVFEAAKRDLVVPGGGGGGRVLLLGTRGGGKSVISRALLGPGARRLACHEDMSSRDLLQRREVDESGASAWRDSPFVAAAREGVPAVLDGIHRLNDGVLVAALGRALEDGVIDLPDGSRLACDVPVVALARSAEKTRPPSFLAPDVAALFCTYELPDWTSEPEIAAALEAVAPALSPASRDRLAAVVAASRADDSPEDARLSTRAARRVARFLERDPSASLRKLVRDALMAKFLPQNISDAIDSWFSFGEKEEDERPSSSSSSSRWRASREGEAVVARLGDEEVARLGVRAPGAAPELVPRLGTAYVASPAAEAGVARLATSLSSGERHVAIVGNQGVGKNVVVDRLLELMNAEREYSQLHRDTTLSSLTTTPTVDEGGKLRYVDAPLARAAIRGRVAVLDEADKAPVDVVAALRGLVADGELALADGRVLRRFPSSPRRPEDVAIHEDFRLVVLANRPGYPFHGNSFFRASGDAFETFAVDNPDVDSEAAILATVAPGLDPGARRRLVSAFAELRARFESGSLDYPYSMRECVHVARHLDKYPEDGASAALANVLAHDAYSPRLALVLEVFEAHGFENSSGERAFVPGGEEEKRRKALAVEYSFKEGPRGSGGASVPRTALGAPKFGEVDPGRAPHVGGNSWAGGSGGSDTAGLGGRGGPFRLWDGQNVPHQVSEEAKAEVSEAARRAAREHAEIARRERLAEIDQMTETDWAVYSDMLDRIAPHVASMHAALDAARDKRASRRWLKRRADGELDDEKIVDGIAGEKLVFKKRGRTPDINKRDDDDDDFSNRRRHKRSLLFLMDCSGSMYRFHPVDGRLGRMLEATMLVMEALDGLDNYEYAIRGHSGSSHRVDLVDFGRPPPNRGERLKVLQRVVAHASFCEAGDTTIDATETAVKDVLDRRRATQNDEDENSRNNNKALVVALSDANFRRYGLDPADWARALLADDVEGYAIMIGSIGEEADRVSAALPPGRGHVAMDVDDLPVVFDRILRHAGIIQDDEDINSRA</sequence>
<evidence type="ECO:0000259" key="2">
    <source>
        <dbReference type="PROSITE" id="PS50234"/>
    </source>
</evidence>
<dbReference type="Gene3D" id="3.40.50.300">
    <property type="entry name" value="P-loop containing nucleotide triphosphate hydrolases"/>
    <property type="match status" value="3"/>
</dbReference>
<dbReference type="GO" id="GO:0005524">
    <property type="term" value="F:ATP binding"/>
    <property type="evidence" value="ECO:0007669"/>
    <property type="project" value="InterPro"/>
</dbReference>
<gene>
    <name evidence="3" type="ORF">CTAYLR_008737</name>
</gene>
<feature type="domain" description="VWFA" evidence="2">
    <location>
        <begin position="1144"/>
        <end position="1337"/>
    </location>
</feature>
<evidence type="ECO:0000313" key="4">
    <source>
        <dbReference type="Proteomes" id="UP001230188"/>
    </source>
</evidence>
<dbReference type="InterPro" id="IPR036465">
    <property type="entry name" value="vWFA_dom_sf"/>
</dbReference>
<dbReference type="SUPFAM" id="SSF53300">
    <property type="entry name" value="vWA-like"/>
    <property type="match status" value="1"/>
</dbReference>
<accession>A0AAD7XQ77</accession>
<evidence type="ECO:0000313" key="3">
    <source>
        <dbReference type="EMBL" id="KAJ8610165.1"/>
    </source>
</evidence>
<protein>
    <recommendedName>
        <fullName evidence="2">VWFA domain-containing protein</fullName>
    </recommendedName>
</protein>
<dbReference type="InterPro" id="IPR027417">
    <property type="entry name" value="P-loop_NTPase"/>
</dbReference>
<dbReference type="GO" id="GO:0016887">
    <property type="term" value="F:ATP hydrolysis activity"/>
    <property type="evidence" value="ECO:0007669"/>
    <property type="project" value="InterPro"/>
</dbReference>
<keyword evidence="4" id="KW-1185">Reference proteome</keyword>
<dbReference type="InterPro" id="IPR011704">
    <property type="entry name" value="ATPase_dyneun-rel_AAA"/>
</dbReference>
<evidence type="ECO:0000256" key="1">
    <source>
        <dbReference type="SAM" id="MobiDB-lite"/>
    </source>
</evidence>
<reference evidence="3" key="1">
    <citation type="submission" date="2023-01" db="EMBL/GenBank/DDBJ databases">
        <title>Metagenome sequencing of chrysophaentin producing Chrysophaeum taylorii.</title>
        <authorList>
            <person name="Davison J."/>
            <person name="Bewley C."/>
        </authorList>
    </citation>
    <scope>NUCLEOTIDE SEQUENCE</scope>
    <source>
        <strain evidence="3">NIES-1699</strain>
    </source>
</reference>
<proteinExistence type="predicted"/>
<name>A0AAD7XQ77_9STRA</name>
<feature type="compositionally biased region" description="Gly residues" evidence="1">
    <location>
        <begin position="987"/>
        <end position="1004"/>
    </location>
</feature>
<dbReference type="Gene3D" id="3.40.50.410">
    <property type="entry name" value="von Willebrand factor, type A domain"/>
    <property type="match status" value="1"/>
</dbReference>
<dbReference type="InterPro" id="IPR039891">
    <property type="entry name" value="VWA8"/>
</dbReference>